<gene>
    <name evidence="14" type="ORF">WOSG25_011550</name>
</gene>
<evidence type="ECO:0000256" key="7">
    <source>
        <dbReference type="ARBA" id="ARBA00022475"/>
    </source>
</evidence>
<feature type="transmembrane region" description="Helical" evidence="13">
    <location>
        <begin position="354"/>
        <end position="374"/>
    </location>
</feature>
<dbReference type="GO" id="GO:0042910">
    <property type="term" value="F:xenobiotic transmembrane transporter activity"/>
    <property type="evidence" value="ECO:0007669"/>
    <property type="project" value="InterPro"/>
</dbReference>
<feature type="transmembrane region" description="Helical" evidence="13">
    <location>
        <begin position="315"/>
        <end position="334"/>
    </location>
</feature>
<dbReference type="InterPro" id="IPR048279">
    <property type="entry name" value="MdtK-like"/>
</dbReference>
<feature type="transmembrane region" description="Helical" evidence="13">
    <location>
        <begin position="96"/>
        <end position="118"/>
    </location>
</feature>
<dbReference type="Pfam" id="PF01554">
    <property type="entry name" value="MatE"/>
    <property type="match status" value="2"/>
</dbReference>
<dbReference type="eggNOG" id="COG0534">
    <property type="taxonomic scope" value="Bacteria"/>
</dbReference>
<evidence type="ECO:0000256" key="12">
    <source>
        <dbReference type="ARBA" id="ARBA00031636"/>
    </source>
</evidence>
<organism evidence="14 15">
    <name type="scientific">Weissella oryzae (strain DSM 25784 / JCM 18191 / LMG 30913 / SG25)</name>
    <dbReference type="NCBI Taxonomy" id="1329250"/>
    <lineage>
        <taxon>Bacteria</taxon>
        <taxon>Bacillati</taxon>
        <taxon>Bacillota</taxon>
        <taxon>Bacilli</taxon>
        <taxon>Lactobacillales</taxon>
        <taxon>Lactobacillaceae</taxon>
        <taxon>Weissella</taxon>
    </lineage>
</organism>
<evidence type="ECO:0000256" key="6">
    <source>
        <dbReference type="ARBA" id="ARBA00022449"/>
    </source>
</evidence>
<comment type="similarity">
    <text evidence="3">Belongs to the multi antimicrobial extrusion (MATE) (TC 2.A.66.1) family.</text>
</comment>
<keyword evidence="9 13" id="KW-1133">Transmembrane helix</keyword>
<feature type="transmembrane region" description="Helical" evidence="13">
    <location>
        <begin position="57"/>
        <end position="75"/>
    </location>
</feature>
<comment type="subcellular location">
    <subcellularLocation>
        <location evidence="2">Cell membrane</location>
        <topology evidence="2">Multi-pass membrane protein</topology>
    </subcellularLocation>
</comment>
<evidence type="ECO:0000256" key="1">
    <source>
        <dbReference type="ARBA" id="ARBA00003408"/>
    </source>
</evidence>
<comment type="function">
    <text evidence="1">Multidrug efflux pump.</text>
</comment>
<evidence type="ECO:0000313" key="14">
    <source>
        <dbReference type="EMBL" id="GAK30063.1"/>
    </source>
</evidence>
<evidence type="ECO:0000256" key="11">
    <source>
        <dbReference type="ARBA" id="ARBA00023136"/>
    </source>
</evidence>
<dbReference type="AlphaFoldDB" id="A0A069CS49"/>
<dbReference type="PANTHER" id="PTHR43298">
    <property type="entry name" value="MULTIDRUG RESISTANCE PROTEIN NORM-RELATED"/>
    <property type="match status" value="1"/>
</dbReference>
<feature type="transmembrane region" description="Helical" evidence="13">
    <location>
        <begin position="190"/>
        <end position="214"/>
    </location>
</feature>
<keyword evidence="15" id="KW-1185">Reference proteome</keyword>
<evidence type="ECO:0000256" key="3">
    <source>
        <dbReference type="ARBA" id="ARBA00010199"/>
    </source>
</evidence>
<reference evidence="15" key="1">
    <citation type="journal article" date="2014" name="Genome Announc.">
        <title>Draft genome sequence of Weissella oryzae SG25T, isolated from fermented rice grains.</title>
        <authorList>
            <person name="Tanizawa Y."/>
            <person name="Fujisawa T."/>
            <person name="Mochizuki T."/>
            <person name="Kaminuma E."/>
            <person name="Suzuki Y."/>
            <person name="Nakamura Y."/>
            <person name="Tohno M."/>
        </authorList>
    </citation>
    <scope>NUCLEOTIDE SEQUENCE [LARGE SCALE GENOMIC DNA]</scope>
    <source>
        <strain evidence="15">DSM 25784 / JCM 18191 / LMG 30913 / SG25</strain>
    </source>
</reference>
<keyword evidence="11 13" id="KW-0472">Membrane</keyword>
<feature type="transmembrane region" description="Helical" evidence="13">
    <location>
        <begin position="130"/>
        <end position="151"/>
    </location>
</feature>
<accession>A0A069CS49</accession>
<evidence type="ECO:0000313" key="15">
    <source>
        <dbReference type="Proteomes" id="UP000030643"/>
    </source>
</evidence>
<evidence type="ECO:0000256" key="5">
    <source>
        <dbReference type="ARBA" id="ARBA00022448"/>
    </source>
</evidence>
<feature type="transmembrane region" description="Helical" evidence="13">
    <location>
        <begin position="235"/>
        <end position="261"/>
    </location>
</feature>
<feature type="transmembrane region" description="Helical" evidence="13">
    <location>
        <begin position="163"/>
        <end position="184"/>
    </location>
</feature>
<evidence type="ECO:0000256" key="13">
    <source>
        <dbReference type="SAM" id="Phobius"/>
    </source>
</evidence>
<dbReference type="CDD" id="cd13138">
    <property type="entry name" value="MATE_yoeA_like"/>
    <property type="match status" value="1"/>
</dbReference>
<proteinExistence type="inferred from homology"/>
<feature type="transmembrane region" description="Helical" evidence="13">
    <location>
        <begin position="281"/>
        <end position="303"/>
    </location>
</feature>
<evidence type="ECO:0000256" key="2">
    <source>
        <dbReference type="ARBA" id="ARBA00004651"/>
    </source>
</evidence>
<name>A0A069CS49_WEIOS</name>
<dbReference type="GO" id="GO:0005886">
    <property type="term" value="C:plasma membrane"/>
    <property type="evidence" value="ECO:0007669"/>
    <property type="project" value="UniProtKB-SubCell"/>
</dbReference>
<keyword evidence="7" id="KW-1003">Cell membrane</keyword>
<keyword evidence="10" id="KW-0406">Ion transport</keyword>
<evidence type="ECO:0000256" key="8">
    <source>
        <dbReference type="ARBA" id="ARBA00022692"/>
    </source>
</evidence>
<dbReference type="GO" id="GO:0015297">
    <property type="term" value="F:antiporter activity"/>
    <property type="evidence" value="ECO:0007669"/>
    <property type="project" value="UniProtKB-KW"/>
</dbReference>
<evidence type="ECO:0000256" key="10">
    <source>
        <dbReference type="ARBA" id="ARBA00023065"/>
    </source>
</evidence>
<dbReference type="NCBIfam" id="TIGR00797">
    <property type="entry name" value="matE"/>
    <property type="match status" value="1"/>
</dbReference>
<keyword evidence="8 13" id="KW-0812">Transmembrane</keyword>
<dbReference type="InterPro" id="IPR002528">
    <property type="entry name" value="MATE_fam"/>
</dbReference>
<sequence>MMNDMTTGTPWKQIVRFTIPLLIGNLLQQLYNISDTLIVGRTLGVDALAAVGSTGSIMFLVLGFVGGFSSGMSILTAQRFGAGDLDGVKKSYATNLWGGFLMTIVLTLISFAMIRPLLTLMQTPAEIFNQAQIFIGIILLGTFATMGYNIVANVLRALGDAKTPLYILIAGLLINVTVELFLILKLHWGVAGAAWATVLAQALTSLGTLIYINYRLPQLALNLSDLRFNWRELRAHLLAGVPLGFQQSIIAIGSITLAAAVNTLGTDAVAANTAASKPDQVVIWVIMSFGITMATFVAQNYGAKKFDRIITGIKAALLMAMVIGTLLGIIEIVFGRDLVRLFISGNADNVVELAQLYFWANGPLYAFLAALFVLRYSLQGLGDVKTPTLAGVGELVARTGASFTLVGIFGFFGASLANPIAWFASLAFLLPATLRNWRNLKIAAKIED</sequence>
<dbReference type="Proteomes" id="UP000030643">
    <property type="component" value="Unassembled WGS sequence"/>
</dbReference>
<dbReference type="PANTHER" id="PTHR43298:SF2">
    <property type="entry name" value="FMN_FAD EXPORTER YEEO-RELATED"/>
    <property type="match status" value="1"/>
</dbReference>
<dbReference type="InterPro" id="IPR050222">
    <property type="entry name" value="MATE_MdtK"/>
</dbReference>
<dbReference type="PIRSF" id="PIRSF006603">
    <property type="entry name" value="DinF"/>
    <property type="match status" value="1"/>
</dbReference>
<dbReference type="GO" id="GO:0006811">
    <property type="term" value="P:monoatomic ion transport"/>
    <property type="evidence" value="ECO:0007669"/>
    <property type="project" value="UniProtKB-KW"/>
</dbReference>
<keyword evidence="6" id="KW-0050">Antiport</keyword>
<dbReference type="STRING" id="1329250.WOSG25_011550"/>
<keyword evidence="5" id="KW-0813">Transport</keyword>
<evidence type="ECO:0000256" key="4">
    <source>
        <dbReference type="ARBA" id="ARBA00020268"/>
    </source>
</evidence>
<dbReference type="EMBL" id="DF820484">
    <property type="protein sequence ID" value="GAK30063.1"/>
    <property type="molecule type" value="Genomic_DNA"/>
</dbReference>
<evidence type="ECO:0000256" key="9">
    <source>
        <dbReference type="ARBA" id="ARBA00022989"/>
    </source>
</evidence>
<protein>
    <recommendedName>
        <fullName evidence="4">Probable multidrug resistance protein NorM</fullName>
    </recommendedName>
    <alternativeName>
        <fullName evidence="12">Multidrug-efflux transporter</fullName>
    </alternativeName>
</protein>